<accession>A0A941EQH5</accession>
<feature type="domain" description="Flavodoxin-like" evidence="1">
    <location>
        <begin position="15"/>
        <end position="174"/>
    </location>
</feature>
<evidence type="ECO:0000313" key="3">
    <source>
        <dbReference type="Proteomes" id="UP000675781"/>
    </source>
</evidence>
<dbReference type="GO" id="GO:0016020">
    <property type="term" value="C:membrane"/>
    <property type="evidence" value="ECO:0007669"/>
    <property type="project" value="TreeGrafter"/>
</dbReference>
<dbReference type="EMBL" id="JAGSOG010000003">
    <property type="protein sequence ID" value="MBR7831904.1"/>
    <property type="molecule type" value="Genomic_DNA"/>
</dbReference>
<dbReference type="InterPro" id="IPR005025">
    <property type="entry name" value="FMN_Rdtase-like_dom"/>
</dbReference>
<dbReference type="GO" id="GO:0010181">
    <property type="term" value="F:FMN binding"/>
    <property type="evidence" value="ECO:0007669"/>
    <property type="project" value="InterPro"/>
</dbReference>
<dbReference type="Pfam" id="PF03358">
    <property type="entry name" value="FMN_red"/>
    <property type="match status" value="1"/>
</dbReference>
<dbReference type="SUPFAM" id="SSF52218">
    <property type="entry name" value="Flavoproteins"/>
    <property type="match status" value="1"/>
</dbReference>
<dbReference type="InterPro" id="IPR029039">
    <property type="entry name" value="Flavoprotein-like_sf"/>
</dbReference>
<organism evidence="2 3">
    <name type="scientific">Actinospica durhamensis</name>
    <dbReference type="NCBI Taxonomy" id="1508375"/>
    <lineage>
        <taxon>Bacteria</taxon>
        <taxon>Bacillati</taxon>
        <taxon>Actinomycetota</taxon>
        <taxon>Actinomycetes</taxon>
        <taxon>Catenulisporales</taxon>
        <taxon>Actinospicaceae</taxon>
        <taxon>Actinospica</taxon>
    </lineage>
</organism>
<reference evidence="2" key="1">
    <citation type="submission" date="2021-04" db="EMBL/GenBank/DDBJ databases">
        <title>Genome based classification of Actinospica acidithermotolerans sp. nov., an actinobacterium isolated from an Indonesian hot spring.</title>
        <authorList>
            <person name="Kusuma A.B."/>
            <person name="Putra K.E."/>
            <person name="Nafisah S."/>
            <person name="Loh J."/>
            <person name="Nouioui I."/>
            <person name="Goodfellow M."/>
        </authorList>
    </citation>
    <scope>NUCLEOTIDE SEQUENCE</scope>
    <source>
        <strain evidence="2">CSCA 57</strain>
    </source>
</reference>
<dbReference type="Proteomes" id="UP000675781">
    <property type="component" value="Unassembled WGS sequence"/>
</dbReference>
<dbReference type="Gene3D" id="3.40.50.360">
    <property type="match status" value="1"/>
</dbReference>
<comment type="caution">
    <text evidence="2">The sequence shown here is derived from an EMBL/GenBank/DDBJ whole genome shotgun (WGS) entry which is preliminary data.</text>
</comment>
<proteinExistence type="predicted"/>
<dbReference type="PROSITE" id="PS50902">
    <property type="entry name" value="FLAVODOXIN_LIKE"/>
    <property type="match status" value="1"/>
</dbReference>
<evidence type="ECO:0000313" key="2">
    <source>
        <dbReference type="EMBL" id="MBR7831904.1"/>
    </source>
</evidence>
<evidence type="ECO:0000259" key="1">
    <source>
        <dbReference type="PROSITE" id="PS50902"/>
    </source>
</evidence>
<dbReference type="PANTHER" id="PTHR30546">
    <property type="entry name" value="FLAVODOXIN-RELATED PROTEIN WRBA-RELATED"/>
    <property type="match status" value="1"/>
</dbReference>
<gene>
    <name evidence="2" type="ORF">KDL01_01450</name>
</gene>
<dbReference type="RefSeq" id="WP_212526438.1">
    <property type="nucleotide sequence ID" value="NZ_JAGSOG010000003.1"/>
</dbReference>
<name>A0A941EQH5_9ACTN</name>
<protein>
    <submittedName>
        <fullName evidence="2">NAD(P)H-dependent oxidoreductase</fullName>
    </submittedName>
</protein>
<dbReference type="GO" id="GO:0003955">
    <property type="term" value="F:NAD(P)H dehydrogenase (quinone) activity"/>
    <property type="evidence" value="ECO:0007669"/>
    <property type="project" value="TreeGrafter"/>
</dbReference>
<sequence>MPASAPEPDTGAVNAAVVYYSLTGNVRALAEAAAEGAAKAGAEVRLLSVGEATNDDLVWADAVLFGTPTRYGSMAAQLKEFIDETGPLWKAGRLAGRVYGAFVSTASAHGGQESTLLSLMTVFCHWGGIIVPPGFTAPIQFASGNPYGTSHVSAKGSRPGDVELDAARYQARRVVEVAAALKAGGAGAAG</sequence>
<dbReference type="PANTHER" id="PTHR30546:SF23">
    <property type="entry name" value="FLAVOPROTEIN-LIKE PROTEIN YCP4-RELATED"/>
    <property type="match status" value="1"/>
</dbReference>
<dbReference type="AlphaFoldDB" id="A0A941EQH5"/>
<dbReference type="InterPro" id="IPR008254">
    <property type="entry name" value="Flavodoxin/NO_synth"/>
</dbReference>
<keyword evidence="3" id="KW-1185">Reference proteome</keyword>